<dbReference type="EMBL" id="PVTR01000012">
    <property type="protein sequence ID" value="PRY85497.1"/>
    <property type="molecule type" value="Genomic_DNA"/>
</dbReference>
<sequence>MYGGGFSDKLIRVFSGLKLSGSFGFKSITDLIFFHLDFFINSKQENTKVLKRKTLKLNKRYN</sequence>
<proteinExistence type="predicted"/>
<name>A0A2T0WFK8_9BACT</name>
<comment type="caution">
    <text evidence="1">The sequence shown here is derived from an EMBL/GenBank/DDBJ whole genome shotgun (WGS) entry which is preliminary data.</text>
</comment>
<evidence type="ECO:0000313" key="2">
    <source>
        <dbReference type="Proteomes" id="UP000238157"/>
    </source>
</evidence>
<accession>A0A2T0WFK8</accession>
<protein>
    <submittedName>
        <fullName evidence="1">Uncharacterized protein</fullName>
    </submittedName>
</protein>
<organism evidence="1 2">
    <name type="scientific">Mongoliibacter ruber</name>
    <dbReference type="NCBI Taxonomy" id="1750599"/>
    <lineage>
        <taxon>Bacteria</taxon>
        <taxon>Pseudomonadati</taxon>
        <taxon>Bacteroidota</taxon>
        <taxon>Cytophagia</taxon>
        <taxon>Cytophagales</taxon>
        <taxon>Cyclobacteriaceae</taxon>
        <taxon>Mongoliibacter</taxon>
    </lineage>
</organism>
<gene>
    <name evidence="1" type="ORF">CLW00_11278</name>
</gene>
<reference evidence="1 2" key="1">
    <citation type="submission" date="2018-03" db="EMBL/GenBank/DDBJ databases">
        <title>Genomic Encyclopedia of Archaeal and Bacterial Type Strains, Phase II (KMG-II): from individual species to whole genera.</title>
        <authorList>
            <person name="Goeker M."/>
        </authorList>
    </citation>
    <scope>NUCLEOTIDE SEQUENCE [LARGE SCALE GENOMIC DNA]</scope>
    <source>
        <strain evidence="1 2">DSM 27929</strain>
    </source>
</reference>
<evidence type="ECO:0000313" key="1">
    <source>
        <dbReference type="EMBL" id="PRY85497.1"/>
    </source>
</evidence>
<dbReference type="AlphaFoldDB" id="A0A2T0WFK8"/>
<dbReference type="Proteomes" id="UP000238157">
    <property type="component" value="Unassembled WGS sequence"/>
</dbReference>
<keyword evidence="2" id="KW-1185">Reference proteome</keyword>